<dbReference type="AlphaFoldDB" id="A0A3P7MMA8"/>
<protein>
    <submittedName>
        <fullName evidence="1">Uncharacterized protein</fullName>
    </submittedName>
</protein>
<gene>
    <name evidence="1" type="ORF">DILT_LOCUS14293</name>
</gene>
<dbReference type="EMBL" id="UYRU01073602">
    <property type="protein sequence ID" value="VDN23638.1"/>
    <property type="molecule type" value="Genomic_DNA"/>
</dbReference>
<dbReference type="Proteomes" id="UP000281553">
    <property type="component" value="Unassembled WGS sequence"/>
</dbReference>
<name>A0A3P7MMA8_DIBLA</name>
<keyword evidence="2" id="KW-1185">Reference proteome</keyword>
<evidence type="ECO:0000313" key="2">
    <source>
        <dbReference type="Proteomes" id="UP000281553"/>
    </source>
</evidence>
<proteinExistence type="predicted"/>
<evidence type="ECO:0000313" key="1">
    <source>
        <dbReference type="EMBL" id="VDN23638.1"/>
    </source>
</evidence>
<accession>A0A3P7MMA8</accession>
<organism evidence="1 2">
    <name type="scientific">Dibothriocephalus latus</name>
    <name type="common">Fish tapeworm</name>
    <name type="synonym">Diphyllobothrium latum</name>
    <dbReference type="NCBI Taxonomy" id="60516"/>
    <lineage>
        <taxon>Eukaryota</taxon>
        <taxon>Metazoa</taxon>
        <taxon>Spiralia</taxon>
        <taxon>Lophotrochozoa</taxon>
        <taxon>Platyhelminthes</taxon>
        <taxon>Cestoda</taxon>
        <taxon>Eucestoda</taxon>
        <taxon>Diphyllobothriidea</taxon>
        <taxon>Diphyllobothriidae</taxon>
        <taxon>Dibothriocephalus</taxon>
    </lineage>
</organism>
<sequence>MWVEDCKLLPIEIQEPSLEPRLQSAQVILQSFPVARTLNDLPELNVIGQHDLTTVHFLKALITGRRSSCVQVAGWHARL</sequence>
<reference evidence="1 2" key="1">
    <citation type="submission" date="2018-11" db="EMBL/GenBank/DDBJ databases">
        <authorList>
            <consortium name="Pathogen Informatics"/>
        </authorList>
    </citation>
    <scope>NUCLEOTIDE SEQUENCE [LARGE SCALE GENOMIC DNA]</scope>
</reference>